<dbReference type="InterPro" id="IPR011707">
    <property type="entry name" value="Cu-oxidase-like_N"/>
</dbReference>
<feature type="domain" description="Plastocyanin-like" evidence="3">
    <location>
        <begin position="165"/>
        <end position="286"/>
    </location>
</feature>
<proteinExistence type="predicted"/>
<dbReference type="Pfam" id="PF07731">
    <property type="entry name" value="Cu-oxidase_2"/>
    <property type="match status" value="1"/>
</dbReference>
<dbReference type="PROSITE" id="PS51318">
    <property type="entry name" value="TAT"/>
    <property type="match status" value="1"/>
</dbReference>
<dbReference type="InterPro" id="IPR008972">
    <property type="entry name" value="Cupredoxin"/>
</dbReference>
<dbReference type="InterPro" id="IPR011706">
    <property type="entry name" value="Cu-oxidase_C"/>
</dbReference>
<dbReference type="InterPro" id="IPR006311">
    <property type="entry name" value="TAT_signal"/>
</dbReference>
<dbReference type="PANTHER" id="PTHR11709">
    <property type="entry name" value="MULTI-COPPER OXIDASE"/>
    <property type="match status" value="1"/>
</dbReference>
<sequence>MKHTRRKFLQNCASSGAVMAMPFQLRLARASGNEFELIAEDFKYPLYEEGGPESDLWAYNKSSPGPEIRIKRGERVQVKLVNKLDVPTTIHWHGIRIANNMDGVSGLTQEPVMPGSSFIYDFTVPDAGTFWYHAHHKSWQQVARGLYGPLIVDEDTETFDRAHDLTLVLDDWRLDRQGVLQVDSLGALMDWSHAGRLGNWLTVNGTSNPKFSLNANEPYRLRLINVCNSRALDIDPGGFDAKLMAFDGMAFQEPEFLEYGPLSISPSQRVDLLVVPQEGKNFVIEEVSSDQNLPIASFSVSKNPDSSDMAVPALPQNNLPEPDVKNGRKITVGLTGGAMGNFEGIVYKGKKLSGEEFQQTKQFWAMNGVANLTEKPLFSARKGETIIIETTNDTAFFHAMHIHGHHFKILSGADEGRWRDTFFVDRTQKTTIAFVADNPGKWLFHCHMLEHAAAGMSSWFEVV</sequence>
<dbReference type="GO" id="GO:0005507">
    <property type="term" value="F:copper ion binding"/>
    <property type="evidence" value="ECO:0007669"/>
    <property type="project" value="InterPro"/>
</dbReference>
<dbReference type="GO" id="GO:0016491">
    <property type="term" value="F:oxidoreductase activity"/>
    <property type="evidence" value="ECO:0007669"/>
    <property type="project" value="UniProtKB-KW"/>
</dbReference>
<dbReference type="Gene3D" id="2.60.40.420">
    <property type="entry name" value="Cupredoxins - blue copper proteins"/>
    <property type="match status" value="3"/>
</dbReference>
<evidence type="ECO:0000259" key="3">
    <source>
        <dbReference type="Pfam" id="PF00394"/>
    </source>
</evidence>
<protein>
    <submittedName>
        <fullName evidence="6">Multicopper oxidase</fullName>
    </submittedName>
</protein>
<dbReference type="EMBL" id="UOEC01000123">
    <property type="protein sequence ID" value="VAV94971.1"/>
    <property type="molecule type" value="Genomic_DNA"/>
</dbReference>
<keyword evidence="2" id="KW-0560">Oxidoreductase</keyword>
<dbReference type="PROSITE" id="PS00080">
    <property type="entry name" value="MULTICOPPER_OXIDASE2"/>
    <property type="match status" value="1"/>
</dbReference>
<dbReference type="Pfam" id="PF00394">
    <property type="entry name" value="Cu-oxidase"/>
    <property type="match status" value="1"/>
</dbReference>
<evidence type="ECO:0000256" key="1">
    <source>
        <dbReference type="ARBA" id="ARBA00022723"/>
    </source>
</evidence>
<keyword evidence="1" id="KW-0479">Metal-binding</keyword>
<accession>A0A3B0RV38</accession>
<feature type="domain" description="Plastocyanin-like" evidence="5">
    <location>
        <begin position="49"/>
        <end position="155"/>
    </location>
</feature>
<dbReference type="SUPFAM" id="SSF49503">
    <property type="entry name" value="Cupredoxins"/>
    <property type="match status" value="3"/>
</dbReference>
<evidence type="ECO:0000259" key="5">
    <source>
        <dbReference type="Pfam" id="PF07732"/>
    </source>
</evidence>
<reference evidence="6" key="1">
    <citation type="submission" date="2018-06" db="EMBL/GenBank/DDBJ databases">
        <authorList>
            <person name="Zhirakovskaya E."/>
        </authorList>
    </citation>
    <scope>NUCLEOTIDE SEQUENCE</scope>
</reference>
<dbReference type="InterPro" id="IPR033138">
    <property type="entry name" value="Cu_oxidase_CS"/>
</dbReference>
<dbReference type="PROSITE" id="PS00079">
    <property type="entry name" value="MULTICOPPER_OXIDASE1"/>
    <property type="match status" value="1"/>
</dbReference>
<dbReference type="InterPro" id="IPR001117">
    <property type="entry name" value="Cu-oxidase_2nd"/>
</dbReference>
<evidence type="ECO:0000256" key="2">
    <source>
        <dbReference type="ARBA" id="ARBA00023002"/>
    </source>
</evidence>
<dbReference type="InterPro" id="IPR002355">
    <property type="entry name" value="Cu_oxidase_Cu_BS"/>
</dbReference>
<name>A0A3B0RV38_9ZZZZ</name>
<organism evidence="6">
    <name type="scientific">hydrothermal vent metagenome</name>
    <dbReference type="NCBI Taxonomy" id="652676"/>
    <lineage>
        <taxon>unclassified sequences</taxon>
        <taxon>metagenomes</taxon>
        <taxon>ecological metagenomes</taxon>
    </lineage>
</organism>
<dbReference type="Pfam" id="PF07732">
    <property type="entry name" value="Cu-oxidase_3"/>
    <property type="match status" value="1"/>
</dbReference>
<gene>
    <name evidence="6" type="ORF">MNBD_ALPHA08-1039</name>
</gene>
<evidence type="ECO:0000259" key="4">
    <source>
        <dbReference type="Pfam" id="PF07731"/>
    </source>
</evidence>
<dbReference type="AlphaFoldDB" id="A0A3B0RV38"/>
<dbReference type="InterPro" id="IPR045087">
    <property type="entry name" value="Cu-oxidase_fam"/>
</dbReference>
<feature type="domain" description="Plastocyanin-like" evidence="4">
    <location>
        <begin position="358"/>
        <end position="462"/>
    </location>
</feature>
<evidence type="ECO:0000313" key="6">
    <source>
        <dbReference type="EMBL" id="VAV94971.1"/>
    </source>
</evidence>
<dbReference type="CDD" id="cd13861">
    <property type="entry name" value="CuRO_1_CumA_like"/>
    <property type="match status" value="1"/>
</dbReference>